<feature type="binding site" evidence="8">
    <location>
        <position position="103"/>
    </location>
    <ligand>
        <name>NAD(+)</name>
        <dbReference type="ChEBI" id="CHEBI:57540"/>
    </ligand>
</feature>
<comment type="cofactor">
    <cofactor evidence="8">
        <name>Zn(2+)</name>
        <dbReference type="ChEBI" id="CHEBI:29105"/>
    </cofactor>
    <text evidence="8">Binds 1 zinc ion per subunit.</text>
</comment>
<reference evidence="11 12" key="1">
    <citation type="submission" date="2019-10" db="EMBL/GenBank/DDBJ databases">
        <title>Genome Sequences from Six Type Strain Members of the Archaeal Family Sulfolobaceae: Acidianus ambivalens, Acidianus infernus, Metallosphaera prunae, Stygiolobus azoricus, Sulfolobus metallicus, and Sulfurisphaera ohwakuensis.</title>
        <authorList>
            <person name="Counts J.A."/>
            <person name="Kelly R.M."/>
        </authorList>
    </citation>
    <scope>NUCLEOTIDE SEQUENCE [LARGE SCALE GENOMIC DNA]</scope>
    <source>
        <strain evidence="11 12">FC6</strain>
    </source>
</reference>
<feature type="binding site" evidence="8">
    <location>
        <position position="233"/>
    </location>
    <ligand>
        <name>NAD(+)</name>
        <dbReference type="ChEBI" id="CHEBI:57540"/>
    </ligand>
</feature>
<feature type="binding site" evidence="8">
    <location>
        <position position="36"/>
    </location>
    <ligand>
        <name>NAD(+)</name>
        <dbReference type="ChEBI" id="CHEBI:57540"/>
    </ligand>
</feature>
<comment type="function">
    <text evidence="8">NAD-dependent protein deacetylase which modulates the activities of several enzymes which are inactive in their acetylated form. Deacetylates the N-terminal lysine residue of Alba, the major archaeal chromatin protein and that, in turn, increases Alba's DNA binding affinity, thereby repressing transcription.</text>
</comment>
<keyword evidence="4 8" id="KW-0862">Zinc</keyword>
<feature type="binding site" evidence="8 9">
    <location>
        <position position="127"/>
    </location>
    <ligand>
        <name>Zn(2+)</name>
        <dbReference type="ChEBI" id="CHEBI:29105"/>
    </ligand>
</feature>
<comment type="catalytic activity">
    <reaction evidence="8">
        <text>N(6)-acetyl-L-lysyl-[protein] + NAD(+) + H2O = 2''-O-acetyl-ADP-D-ribose + nicotinamide + L-lysyl-[protein]</text>
        <dbReference type="Rhea" id="RHEA:43636"/>
        <dbReference type="Rhea" id="RHEA-COMP:9752"/>
        <dbReference type="Rhea" id="RHEA-COMP:10731"/>
        <dbReference type="ChEBI" id="CHEBI:15377"/>
        <dbReference type="ChEBI" id="CHEBI:17154"/>
        <dbReference type="ChEBI" id="CHEBI:29969"/>
        <dbReference type="ChEBI" id="CHEBI:57540"/>
        <dbReference type="ChEBI" id="CHEBI:61930"/>
        <dbReference type="ChEBI" id="CHEBI:83767"/>
        <dbReference type="EC" id="2.3.1.286"/>
    </reaction>
</comment>
<feature type="binding site" evidence="8">
    <location>
        <position position="29"/>
    </location>
    <ligand>
        <name>NAD(+)</name>
        <dbReference type="ChEBI" id="CHEBI:57540"/>
    </ligand>
</feature>
<feature type="active site" description="Proton acceptor" evidence="8 9">
    <location>
        <position position="119"/>
    </location>
</feature>
<evidence type="ECO:0000313" key="11">
    <source>
        <dbReference type="EMBL" id="QGR20420.1"/>
    </source>
</evidence>
<feature type="binding site" evidence="8 9">
    <location>
        <position position="152"/>
    </location>
    <ligand>
        <name>Zn(2+)</name>
        <dbReference type="ChEBI" id="CHEBI:29105"/>
    </ligand>
</feature>
<evidence type="ECO:0000256" key="1">
    <source>
        <dbReference type="ARBA" id="ARBA00022490"/>
    </source>
</evidence>
<dbReference type="InterPro" id="IPR026591">
    <property type="entry name" value="Sirtuin_cat_small_dom_sf"/>
</dbReference>
<comment type="subcellular location">
    <subcellularLocation>
        <location evidence="8">Cytoplasm</location>
    </subcellularLocation>
</comment>
<dbReference type="InterPro" id="IPR050134">
    <property type="entry name" value="NAD-dep_sirtuin_deacylases"/>
</dbReference>
<dbReference type="PANTHER" id="PTHR11085">
    <property type="entry name" value="NAD-DEPENDENT PROTEIN DEACYLASE SIRTUIN-5, MITOCHONDRIAL-RELATED"/>
    <property type="match status" value="1"/>
</dbReference>
<evidence type="ECO:0000256" key="5">
    <source>
        <dbReference type="ARBA" id="ARBA00023015"/>
    </source>
</evidence>
<evidence type="ECO:0000256" key="8">
    <source>
        <dbReference type="HAMAP-Rule" id="MF_01968"/>
    </source>
</evidence>
<dbReference type="GO" id="GO:0008270">
    <property type="term" value="F:zinc ion binding"/>
    <property type="evidence" value="ECO:0007669"/>
    <property type="project" value="UniProtKB-UniRule"/>
</dbReference>
<keyword evidence="5 8" id="KW-0805">Transcription regulation</keyword>
<dbReference type="NCBIfam" id="NF001753">
    <property type="entry name" value="PRK00481.1-3"/>
    <property type="match status" value="1"/>
</dbReference>
<dbReference type="Proteomes" id="UP000423396">
    <property type="component" value="Chromosome"/>
</dbReference>
<accession>A0A650CRG1</accession>
<gene>
    <name evidence="8" type="primary">cobB</name>
    <name evidence="11" type="ORF">D1868_10785</name>
</gene>
<dbReference type="RefSeq" id="WP_156007872.1">
    <property type="nucleotide sequence ID" value="NZ_CP045483.1"/>
</dbReference>
<feature type="binding site" evidence="8">
    <location>
        <position position="119"/>
    </location>
    <ligand>
        <name>NAD(+)</name>
        <dbReference type="ChEBI" id="CHEBI:57540"/>
    </ligand>
</feature>
<feature type="binding site" evidence="8">
    <location>
        <position position="104"/>
    </location>
    <ligand>
        <name>NAD(+)</name>
        <dbReference type="ChEBI" id="CHEBI:57540"/>
    </ligand>
</feature>
<feature type="domain" description="Deacetylase sirtuin-type" evidence="10">
    <location>
        <begin position="1"/>
        <end position="247"/>
    </location>
</feature>
<feature type="binding site" evidence="8">
    <location>
        <position position="36"/>
    </location>
    <ligand>
        <name>nicotinamide</name>
        <dbReference type="ChEBI" id="CHEBI:17154"/>
    </ligand>
</feature>
<feature type="binding site" evidence="8">
    <location>
        <position position="101"/>
    </location>
    <ligand>
        <name>NAD(+)</name>
        <dbReference type="ChEBI" id="CHEBI:57540"/>
    </ligand>
</feature>
<feature type="binding site" evidence="8">
    <location>
        <position position="25"/>
    </location>
    <ligand>
        <name>NAD(+)</name>
        <dbReference type="ChEBI" id="CHEBI:57540"/>
    </ligand>
</feature>
<dbReference type="GeneID" id="42799563"/>
<dbReference type="SUPFAM" id="SSF52467">
    <property type="entry name" value="DHS-like NAD/FAD-binding domain"/>
    <property type="match status" value="1"/>
</dbReference>
<evidence type="ECO:0000256" key="3">
    <source>
        <dbReference type="ARBA" id="ARBA00022723"/>
    </source>
</evidence>
<dbReference type="InterPro" id="IPR026590">
    <property type="entry name" value="Ssirtuin_cat_dom"/>
</dbReference>
<feature type="binding site" evidence="8">
    <location>
        <position position="191"/>
    </location>
    <ligand>
        <name>NAD(+)</name>
        <dbReference type="ChEBI" id="CHEBI:57540"/>
    </ligand>
</feature>
<comment type="caution">
    <text evidence="8">Lacks conserved residue(s) required for the propagation of feature annotation.</text>
</comment>
<comment type="similarity">
    <text evidence="8">Belongs to the sirtuin family. Class U subfamily.</text>
</comment>
<dbReference type="Gene3D" id="3.40.50.1220">
    <property type="entry name" value="TPP-binding domain"/>
    <property type="match status" value="1"/>
</dbReference>
<dbReference type="KEGG" id="sazo:D1868_10785"/>
<evidence type="ECO:0000256" key="6">
    <source>
        <dbReference type="ARBA" id="ARBA00023027"/>
    </source>
</evidence>
<dbReference type="GO" id="GO:0005737">
    <property type="term" value="C:cytoplasm"/>
    <property type="evidence" value="ECO:0007669"/>
    <property type="project" value="UniProtKB-SubCell"/>
</dbReference>
<feature type="binding site" evidence="8">
    <location>
        <position position="215"/>
    </location>
    <ligand>
        <name>NAD(+)</name>
        <dbReference type="ChEBI" id="CHEBI:57540"/>
    </ligand>
</feature>
<dbReference type="EC" id="2.3.1.286" evidence="8"/>
<dbReference type="InterPro" id="IPR028628">
    <property type="entry name" value="Sirtuin_class_U"/>
</dbReference>
<feature type="binding site" evidence="8">
    <location>
        <position position="103"/>
    </location>
    <ligand>
        <name>nicotinamide</name>
        <dbReference type="ChEBI" id="CHEBI:17154"/>
    </ligand>
</feature>
<feature type="binding site" evidence="8">
    <location>
        <position position="37"/>
    </location>
    <ligand>
        <name>NAD(+)</name>
        <dbReference type="ChEBI" id="CHEBI:57540"/>
    </ligand>
</feature>
<dbReference type="NCBIfam" id="NF001752">
    <property type="entry name" value="PRK00481.1-1"/>
    <property type="match status" value="1"/>
</dbReference>
<evidence type="ECO:0000256" key="9">
    <source>
        <dbReference type="PROSITE-ProRule" id="PRU00236"/>
    </source>
</evidence>
<keyword evidence="3 8" id="KW-0479">Metal-binding</keyword>
<dbReference type="PROSITE" id="PS50305">
    <property type="entry name" value="SIRTUIN"/>
    <property type="match status" value="1"/>
</dbReference>
<keyword evidence="2 8" id="KW-0808">Transferase</keyword>
<keyword evidence="6 8" id="KW-0520">NAD</keyword>
<dbReference type="NCBIfam" id="NF040867">
    <property type="entry name" value="prot_deacyl_CobB"/>
    <property type="match status" value="1"/>
</dbReference>
<dbReference type="GO" id="GO:0017136">
    <property type="term" value="F:histone deacetylase activity, NAD-dependent"/>
    <property type="evidence" value="ECO:0007669"/>
    <property type="project" value="TreeGrafter"/>
</dbReference>
<dbReference type="InterPro" id="IPR003000">
    <property type="entry name" value="Sirtuin"/>
</dbReference>
<dbReference type="Gene3D" id="3.30.1600.10">
    <property type="entry name" value="SIR2/SIRT2 'Small Domain"/>
    <property type="match status" value="1"/>
</dbReference>
<dbReference type="GO" id="GO:0070403">
    <property type="term" value="F:NAD+ binding"/>
    <property type="evidence" value="ECO:0007669"/>
    <property type="project" value="UniProtKB-UniRule"/>
</dbReference>
<dbReference type="HAMAP" id="MF_01968">
    <property type="entry name" value="Sirtuin_ClassU"/>
    <property type="match status" value="1"/>
</dbReference>
<evidence type="ECO:0000313" key="12">
    <source>
        <dbReference type="Proteomes" id="UP000423396"/>
    </source>
</evidence>
<evidence type="ECO:0000259" key="10">
    <source>
        <dbReference type="PROSITE" id="PS50305"/>
    </source>
</evidence>
<dbReference type="PANTHER" id="PTHR11085:SF11">
    <property type="entry name" value="NAD-DEPENDENT PROTEIN DEACETYLASE"/>
    <property type="match status" value="1"/>
</dbReference>
<keyword evidence="12" id="KW-1185">Reference proteome</keyword>
<dbReference type="OrthoDB" id="728at2157"/>
<dbReference type="AlphaFoldDB" id="A0A650CRG1"/>
<feature type="binding site" evidence="8">
    <location>
        <position position="190"/>
    </location>
    <ligand>
        <name>NAD(+)</name>
        <dbReference type="ChEBI" id="CHEBI:57540"/>
    </ligand>
</feature>
<proteinExistence type="inferred from homology"/>
<evidence type="ECO:0000256" key="2">
    <source>
        <dbReference type="ARBA" id="ARBA00022679"/>
    </source>
</evidence>
<dbReference type="EMBL" id="CP045483">
    <property type="protein sequence ID" value="QGR20420.1"/>
    <property type="molecule type" value="Genomic_DNA"/>
</dbReference>
<keyword evidence="1 8" id="KW-0963">Cytoplasm</keyword>
<dbReference type="InterPro" id="IPR029035">
    <property type="entry name" value="DHS-like_NAD/FAD-binding_dom"/>
</dbReference>
<keyword evidence="7 8" id="KW-0804">Transcription</keyword>
<feature type="binding site" evidence="8 9">
    <location>
        <position position="130"/>
    </location>
    <ligand>
        <name>Zn(2+)</name>
        <dbReference type="ChEBI" id="CHEBI:29105"/>
    </ligand>
</feature>
<dbReference type="Pfam" id="PF02146">
    <property type="entry name" value="SIR2"/>
    <property type="match status" value="1"/>
</dbReference>
<organism evidence="11 12">
    <name type="scientific">Stygiolobus azoricus</name>
    <dbReference type="NCBI Taxonomy" id="41675"/>
    <lineage>
        <taxon>Archaea</taxon>
        <taxon>Thermoproteota</taxon>
        <taxon>Thermoprotei</taxon>
        <taxon>Sulfolobales</taxon>
        <taxon>Sulfolobaceae</taxon>
        <taxon>Stygiolobus</taxon>
    </lineage>
</organism>
<feature type="binding site" evidence="8 9">
    <location>
        <position position="154"/>
    </location>
    <ligand>
        <name>Zn(2+)</name>
        <dbReference type="ChEBI" id="CHEBI:29105"/>
    </ligand>
</feature>
<name>A0A650CRG1_9CREN</name>
<sequence>MEDEKINTIVDMLLSSVNAIAFTGAGISTASGIPDFRGPNGLWKKYSPELASIEYFERDPKGFWEFYSTRMRSLFEAKPNPAHFALAELERIGLIKYIITQNIDGLHQKAGSKNVIELHGTMKRSYCSSCFRSYDSSEVLTKIDNGELPPKCSCGGIIRPDVVLFGEPVKEINYALQIAYDSDLALVVGSSLTVYPANLVPQVVKERGGRLIILNMEETPLDFIADVVIRDRVEKVLSIIVNEVKRKVDLG</sequence>
<feature type="binding site" evidence="8">
    <location>
        <position position="104"/>
    </location>
    <ligand>
        <name>nicotinamide</name>
        <dbReference type="ChEBI" id="CHEBI:17154"/>
    </ligand>
</feature>
<protein>
    <recommendedName>
        <fullName evidence="8">NAD-dependent protein deacetylase</fullName>
        <ecNumber evidence="8">2.3.1.286</ecNumber>
    </recommendedName>
    <alternativeName>
        <fullName evidence="8">Regulatory protein SIR2 homolog</fullName>
    </alternativeName>
</protein>
<evidence type="ECO:0000256" key="4">
    <source>
        <dbReference type="ARBA" id="ARBA00022833"/>
    </source>
</evidence>
<evidence type="ECO:0000256" key="7">
    <source>
        <dbReference type="ARBA" id="ARBA00023163"/>
    </source>
</evidence>